<reference evidence="2" key="1">
    <citation type="submission" date="2023-03" db="EMBL/GenBank/DDBJ databases">
        <title>Massive genome expansion in bonnet fungi (Mycena s.s.) driven by repeated elements and novel gene families across ecological guilds.</title>
        <authorList>
            <consortium name="Lawrence Berkeley National Laboratory"/>
            <person name="Harder C.B."/>
            <person name="Miyauchi S."/>
            <person name="Viragh M."/>
            <person name="Kuo A."/>
            <person name="Thoen E."/>
            <person name="Andreopoulos B."/>
            <person name="Lu D."/>
            <person name="Skrede I."/>
            <person name="Drula E."/>
            <person name="Henrissat B."/>
            <person name="Morin E."/>
            <person name="Kohler A."/>
            <person name="Barry K."/>
            <person name="LaButti K."/>
            <person name="Morin E."/>
            <person name="Salamov A."/>
            <person name="Lipzen A."/>
            <person name="Mereny Z."/>
            <person name="Hegedus B."/>
            <person name="Baldrian P."/>
            <person name="Stursova M."/>
            <person name="Weitz H."/>
            <person name="Taylor A."/>
            <person name="Grigoriev I.V."/>
            <person name="Nagy L.G."/>
            <person name="Martin F."/>
            <person name="Kauserud H."/>
        </authorList>
    </citation>
    <scope>NUCLEOTIDE SEQUENCE</scope>
    <source>
        <strain evidence="2">CBHHK188m</strain>
    </source>
</reference>
<dbReference type="AlphaFoldDB" id="A0AAD7NBV2"/>
<dbReference type="EMBL" id="JARJLG010000068">
    <property type="protein sequence ID" value="KAJ7754245.1"/>
    <property type="molecule type" value="Genomic_DNA"/>
</dbReference>
<name>A0AAD7NBV2_9AGAR</name>
<feature type="compositionally biased region" description="Basic and acidic residues" evidence="1">
    <location>
        <begin position="1"/>
        <end position="17"/>
    </location>
</feature>
<evidence type="ECO:0000256" key="1">
    <source>
        <dbReference type="SAM" id="MobiDB-lite"/>
    </source>
</evidence>
<dbReference type="InterPro" id="IPR022234">
    <property type="entry name" value="DUF3759"/>
</dbReference>
<dbReference type="Pfam" id="PF12585">
    <property type="entry name" value="DUF3759"/>
    <property type="match status" value="1"/>
</dbReference>
<organism evidence="2 3">
    <name type="scientific">Mycena maculata</name>
    <dbReference type="NCBI Taxonomy" id="230809"/>
    <lineage>
        <taxon>Eukaryota</taxon>
        <taxon>Fungi</taxon>
        <taxon>Dikarya</taxon>
        <taxon>Basidiomycota</taxon>
        <taxon>Agaricomycotina</taxon>
        <taxon>Agaricomycetes</taxon>
        <taxon>Agaricomycetidae</taxon>
        <taxon>Agaricales</taxon>
        <taxon>Marasmiineae</taxon>
        <taxon>Mycenaceae</taxon>
        <taxon>Mycena</taxon>
    </lineage>
</organism>
<gene>
    <name evidence="2" type="ORF">DFH07DRAFT_503951</name>
</gene>
<evidence type="ECO:0000313" key="2">
    <source>
        <dbReference type="EMBL" id="KAJ7754245.1"/>
    </source>
</evidence>
<evidence type="ECO:0000313" key="3">
    <source>
        <dbReference type="Proteomes" id="UP001215280"/>
    </source>
</evidence>
<proteinExistence type="predicted"/>
<comment type="caution">
    <text evidence="2">The sequence shown here is derived from an EMBL/GenBank/DDBJ whole genome shotgun (WGS) entry which is preliminary data.</text>
</comment>
<protein>
    <submittedName>
        <fullName evidence="2">Uncharacterized protein</fullName>
    </submittedName>
</protein>
<dbReference type="PANTHER" id="PTHR37450:SF1">
    <property type="entry name" value="CIPC PROTEIN"/>
    <property type="match status" value="1"/>
</dbReference>
<accession>A0AAD7NBV2</accession>
<sequence>MPFGWHEDSQAHKDHQHVNNIDPGNHEHKAALSHELIAGAAAYEAAKAYEKHCEEKNGGQPTSHAEAKKIMAAAGAMFIDHLFETKGLDAIDKHKEKKEQLKKEAAEQAYDAGKRTQQQSNQMVFADY</sequence>
<dbReference type="Proteomes" id="UP001215280">
    <property type="component" value="Unassembled WGS sequence"/>
</dbReference>
<keyword evidence="3" id="KW-1185">Reference proteome</keyword>
<feature type="compositionally biased region" description="Polar residues" evidence="1">
    <location>
        <begin position="115"/>
        <end position="128"/>
    </location>
</feature>
<feature type="region of interest" description="Disordered" evidence="1">
    <location>
        <begin position="102"/>
        <end position="128"/>
    </location>
</feature>
<dbReference type="PANTHER" id="PTHR37450">
    <property type="entry name" value="CIPC PROTEIN"/>
    <property type="match status" value="1"/>
</dbReference>
<feature type="region of interest" description="Disordered" evidence="1">
    <location>
        <begin position="1"/>
        <end position="26"/>
    </location>
</feature>